<keyword evidence="4" id="KW-1185">Reference proteome</keyword>
<dbReference type="AlphaFoldDB" id="A0A485KPM9"/>
<gene>
    <name evidence="3" type="primary">Aste57867_10124</name>
    <name evidence="2" type="ORF">As57867_010085</name>
    <name evidence="3" type="ORF">ASTE57867_10124</name>
</gene>
<evidence type="ECO:0000256" key="1">
    <source>
        <dbReference type="SAM" id="Phobius"/>
    </source>
</evidence>
<dbReference type="Proteomes" id="UP000332933">
    <property type="component" value="Unassembled WGS sequence"/>
</dbReference>
<sequence length="163" mass="17204">MHHPAMRGVPSVLRFVQCMSMGLATLTYIPLLIDYDGGIAFVASLSSCTVSCVAYWVNVELQTWWAPSCRLTLAFDCVVLGVFLGTVFALEASLSILTRSSGACGGLCATLAIAVQVLLVYAFDIPALLVEAVEIVDLSYKELGSPAIHVTINVAGHGSVPAI</sequence>
<proteinExistence type="predicted"/>
<keyword evidence="1" id="KW-1133">Transmembrane helix</keyword>
<evidence type="ECO:0000313" key="2">
    <source>
        <dbReference type="EMBL" id="KAF0699282.1"/>
    </source>
</evidence>
<evidence type="ECO:0000313" key="3">
    <source>
        <dbReference type="EMBL" id="VFT87000.1"/>
    </source>
</evidence>
<reference evidence="2" key="2">
    <citation type="submission" date="2019-06" db="EMBL/GenBank/DDBJ databases">
        <title>Genomics analysis of Aphanomyces spp. identifies a new class of oomycete effector associated with host adaptation.</title>
        <authorList>
            <person name="Gaulin E."/>
        </authorList>
    </citation>
    <scope>NUCLEOTIDE SEQUENCE</scope>
    <source>
        <strain evidence="2">CBS 578.67</strain>
    </source>
</reference>
<name>A0A485KPM9_9STRA</name>
<dbReference type="EMBL" id="VJMH01005186">
    <property type="protein sequence ID" value="KAF0699282.1"/>
    <property type="molecule type" value="Genomic_DNA"/>
</dbReference>
<feature type="transmembrane region" description="Helical" evidence="1">
    <location>
        <begin position="96"/>
        <end position="123"/>
    </location>
</feature>
<keyword evidence="1" id="KW-0812">Transmembrane</keyword>
<organism evidence="3 4">
    <name type="scientific">Aphanomyces stellatus</name>
    <dbReference type="NCBI Taxonomy" id="120398"/>
    <lineage>
        <taxon>Eukaryota</taxon>
        <taxon>Sar</taxon>
        <taxon>Stramenopiles</taxon>
        <taxon>Oomycota</taxon>
        <taxon>Saprolegniomycetes</taxon>
        <taxon>Saprolegniales</taxon>
        <taxon>Verrucalvaceae</taxon>
        <taxon>Aphanomyces</taxon>
    </lineage>
</organism>
<accession>A0A485KPM9</accession>
<feature type="transmembrane region" description="Helical" evidence="1">
    <location>
        <begin position="71"/>
        <end position="90"/>
    </location>
</feature>
<evidence type="ECO:0000313" key="4">
    <source>
        <dbReference type="Proteomes" id="UP000332933"/>
    </source>
</evidence>
<reference evidence="3 4" key="1">
    <citation type="submission" date="2019-03" db="EMBL/GenBank/DDBJ databases">
        <authorList>
            <person name="Gaulin E."/>
            <person name="Dumas B."/>
        </authorList>
    </citation>
    <scope>NUCLEOTIDE SEQUENCE [LARGE SCALE GENOMIC DNA]</scope>
    <source>
        <strain evidence="3">CBS 568.67</strain>
    </source>
</reference>
<feature type="transmembrane region" description="Helical" evidence="1">
    <location>
        <begin position="12"/>
        <end position="33"/>
    </location>
</feature>
<feature type="transmembrane region" description="Helical" evidence="1">
    <location>
        <begin position="39"/>
        <end position="59"/>
    </location>
</feature>
<keyword evidence="1" id="KW-0472">Membrane</keyword>
<dbReference type="EMBL" id="CAADRA010005207">
    <property type="protein sequence ID" value="VFT87000.1"/>
    <property type="molecule type" value="Genomic_DNA"/>
</dbReference>
<protein>
    <submittedName>
        <fullName evidence="3">Aste57867_10124 protein</fullName>
    </submittedName>
</protein>